<dbReference type="EMBL" id="CM042013">
    <property type="protein sequence ID" value="KAI3738340.1"/>
    <property type="molecule type" value="Genomic_DNA"/>
</dbReference>
<sequence length="77" mass="9154">MPTRRSRWLSLAPLSRIQHALVDLPFVQRYINEILTEPYVCGYPLIADLKEKKKPPTLDPFVSGIQHFCREFWLRTR</sequence>
<keyword evidence="2" id="KW-1185">Reference proteome</keyword>
<evidence type="ECO:0000313" key="1">
    <source>
        <dbReference type="EMBL" id="KAI3738340.1"/>
    </source>
</evidence>
<proteinExistence type="predicted"/>
<name>A0ACB9CVR2_CICIN</name>
<reference evidence="2" key="1">
    <citation type="journal article" date="2022" name="Mol. Ecol. Resour.">
        <title>The genomes of chicory, endive, great burdock and yacon provide insights into Asteraceae palaeo-polyploidization history and plant inulin production.</title>
        <authorList>
            <person name="Fan W."/>
            <person name="Wang S."/>
            <person name="Wang H."/>
            <person name="Wang A."/>
            <person name="Jiang F."/>
            <person name="Liu H."/>
            <person name="Zhao H."/>
            <person name="Xu D."/>
            <person name="Zhang Y."/>
        </authorList>
    </citation>
    <scope>NUCLEOTIDE SEQUENCE [LARGE SCALE GENOMIC DNA]</scope>
    <source>
        <strain evidence="2">cv. Punajuju</strain>
    </source>
</reference>
<organism evidence="1 2">
    <name type="scientific">Cichorium intybus</name>
    <name type="common">Chicory</name>
    <dbReference type="NCBI Taxonomy" id="13427"/>
    <lineage>
        <taxon>Eukaryota</taxon>
        <taxon>Viridiplantae</taxon>
        <taxon>Streptophyta</taxon>
        <taxon>Embryophyta</taxon>
        <taxon>Tracheophyta</taxon>
        <taxon>Spermatophyta</taxon>
        <taxon>Magnoliopsida</taxon>
        <taxon>eudicotyledons</taxon>
        <taxon>Gunneridae</taxon>
        <taxon>Pentapetalae</taxon>
        <taxon>asterids</taxon>
        <taxon>campanulids</taxon>
        <taxon>Asterales</taxon>
        <taxon>Asteraceae</taxon>
        <taxon>Cichorioideae</taxon>
        <taxon>Cichorieae</taxon>
        <taxon>Cichoriinae</taxon>
        <taxon>Cichorium</taxon>
    </lineage>
</organism>
<comment type="caution">
    <text evidence="1">The sequence shown here is derived from an EMBL/GenBank/DDBJ whole genome shotgun (WGS) entry which is preliminary data.</text>
</comment>
<gene>
    <name evidence="1" type="ORF">L2E82_28369</name>
</gene>
<accession>A0ACB9CVR2</accession>
<protein>
    <submittedName>
        <fullName evidence="1">Uncharacterized protein</fullName>
    </submittedName>
</protein>
<reference evidence="1 2" key="2">
    <citation type="journal article" date="2022" name="Mol. Ecol. Resour.">
        <title>The genomes of chicory, endive, great burdock and yacon provide insights into Asteraceae paleo-polyploidization history and plant inulin production.</title>
        <authorList>
            <person name="Fan W."/>
            <person name="Wang S."/>
            <person name="Wang H."/>
            <person name="Wang A."/>
            <person name="Jiang F."/>
            <person name="Liu H."/>
            <person name="Zhao H."/>
            <person name="Xu D."/>
            <person name="Zhang Y."/>
        </authorList>
    </citation>
    <scope>NUCLEOTIDE SEQUENCE [LARGE SCALE GENOMIC DNA]</scope>
    <source>
        <strain evidence="2">cv. Punajuju</strain>
        <tissue evidence="1">Leaves</tissue>
    </source>
</reference>
<dbReference type="Proteomes" id="UP001055811">
    <property type="component" value="Linkage Group LG05"/>
</dbReference>
<evidence type="ECO:0000313" key="2">
    <source>
        <dbReference type="Proteomes" id="UP001055811"/>
    </source>
</evidence>